<dbReference type="Proteomes" id="UP000198634">
    <property type="component" value="Unassembled WGS sequence"/>
</dbReference>
<accession>A0A1H9ARW3</accession>
<evidence type="ECO:0000313" key="2">
    <source>
        <dbReference type="Proteomes" id="UP000198634"/>
    </source>
</evidence>
<sequence length="205" mass="22484">MRKLVLTLFALSVTAGCAVKHDPPVTDEAVARSAYRYDGPPELTLFTMVSNSTGSGAHSALMINGSQRVIFDPAGSFRDKAIVARDDVVYNVTPYVEDVYTRFHARKTYHVVVQRLQVSPEVAEQALQLAQGYGEVPDAMCAQSTSAILSQLPGLNVRRTMFPNALSAQFGEVPTVSTRSLYEYDDEDRFKALREYDPVKAASAS</sequence>
<dbReference type="AlphaFoldDB" id="A0A1H9ARW3"/>
<reference evidence="1 2" key="1">
    <citation type="submission" date="2016-10" db="EMBL/GenBank/DDBJ databases">
        <authorList>
            <person name="de Groot N.N."/>
        </authorList>
    </citation>
    <scope>NUCLEOTIDE SEQUENCE [LARGE SCALE GENOMIC DNA]</scope>
    <source>
        <strain evidence="1 2">DSM 22007</strain>
    </source>
</reference>
<name>A0A1H9ARW3_9RHOB</name>
<dbReference type="RefSeq" id="WP_090268372.1">
    <property type="nucleotide sequence ID" value="NZ_FOEP01000002.1"/>
</dbReference>
<dbReference type="PROSITE" id="PS51257">
    <property type="entry name" value="PROKAR_LIPOPROTEIN"/>
    <property type="match status" value="1"/>
</dbReference>
<dbReference type="OrthoDB" id="7666390at2"/>
<organism evidence="1 2">
    <name type="scientific">Thalassovita taeanensis</name>
    <dbReference type="NCBI Taxonomy" id="657014"/>
    <lineage>
        <taxon>Bacteria</taxon>
        <taxon>Pseudomonadati</taxon>
        <taxon>Pseudomonadota</taxon>
        <taxon>Alphaproteobacteria</taxon>
        <taxon>Rhodobacterales</taxon>
        <taxon>Roseobacteraceae</taxon>
        <taxon>Thalassovita</taxon>
    </lineage>
</organism>
<dbReference type="STRING" id="657014.SAMN04488092_102242"/>
<proteinExistence type="predicted"/>
<gene>
    <name evidence="1" type="ORF">SAMN04488092_102242</name>
</gene>
<evidence type="ECO:0008006" key="3">
    <source>
        <dbReference type="Google" id="ProtNLM"/>
    </source>
</evidence>
<dbReference type="EMBL" id="FOEP01000002">
    <property type="protein sequence ID" value="SEP79460.1"/>
    <property type="molecule type" value="Genomic_DNA"/>
</dbReference>
<keyword evidence="2" id="KW-1185">Reference proteome</keyword>
<evidence type="ECO:0000313" key="1">
    <source>
        <dbReference type="EMBL" id="SEP79460.1"/>
    </source>
</evidence>
<protein>
    <recommendedName>
        <fullName evidence="3">Lipoprotein</fullName>
    </recommendedName>
</protein>